<dbReference type="InterPro" id="IPR034660">
    <property type="entry name" value="DinB/YfiT-like"/>
</dbReference>
<accession>A0ABT6FV10</accession>
<dbReference type="SUPFAM" id="SSF109854">
    <property type="entry name" value="DinB/YfiT-like putative metalloenzymes"/>
    <property type="match status" value="1"/>
</dbReference>
<proteinExistence type="inferred from homology"/>
<dbReference type="RefSeq" id="WP_277900639.1">
    <property type="nucleotide sequence ID" value="NZ_JAPMUA010000005.1"/>
</dbReference>
<keyword evidence="4" id="KW-1185">Reference proteome</keyword>
<dbReference type="Pfam" id="PF05163">
    <property type="entry name" value="DinB"/>
    <property type="match status" value="1"/>
</dbReference>
<dbReference type="Gene3D" id="1.20.120.450">
    <property type="entry name" value="dinb family like domain"/>
    <property type="match status" value="1"/>
</dbReference>
<comment type="similarity">
    <text evidence="1">Belongs to the DinB family.</text>
</comment>
<gene>
    <name evidence="3" type="ORF">OSR52_14585</name>
</gene>
<keyword evidence="2" id="KW-0479">Metal-binding</keyword>
<evidence type="ECO:0000256" key="1">
    <source>
        <dbReference type="ARBA" id="ARBA00008635"/>
    </source>
</evidence>
<protein>
    <submittedName>
        <fullName evidence="3">Damage-inducible protein DinB</fullName>
    </submittedName>
</protein>
<evidence type="ECO:0000313" key="3">
    <source>
        <dbReference type="EMBL" id="MDG3587098.1"/>
    </source>
</evidence>
<evidence type="ECO:0000256" key="2">
    <source>
        <dbReference type="ARBA" id="ARBA00022723"/>
    </source>
</evidence>
<comment type="caution">
    <text evidence="3">The sequence shown here is derived from an EMBL/GenBank/DDBJ whole genome shotgun (WGS) entry which is preliminary data.</text>
</comment>
<name>A0ABT6FV10_9FLAO</name>
<reference evidence="3" key="1">
    <citation type="submission" date="2022-11" db="EMBL/GenBank/DDBJ databases">
        <title>High-quality draft genome sequence of Galbibacter sp. strain CMA-7.</title>
        <authorList>
            <person name="Wei L."/>
            <person name="Dong C."/>
            <person name="Shao Z."/>
        </authorList>
    </citation>
    <scope>NUCLEOTIDE SEQUENCE</scope>
    <source>
        <strain evidence="3">CMA-7</strain>
    </source>
</reference>
<organism evidence="3 4">
    <name type="scientific">Galbibacter pacificus</name>
    <dbReference type="NCBI Taxonomy" id="2996052"/>
    <lineage>
        <taxon>Bacteria</taxon>
        <taxon>Pseudomonadati</taxon>
        <taxon>Bacteroidota</taxon>
        <taxon>Flavobacteriia</taxon>
        <taxon>Flavobacteriales</taxon>
        <taxon>Flavobacteriaceae</taxon>
        <taxon>Galbibacter</taxon>
    </lineage>
</organism>
<sequence length="167" mass="19533">MENSNTSTAKSATVMTPEELFAHWQGHRDLTRRTIEAFPEKEFFTYSIGGMRTFAEMVMELLAIASPGIKEIVTGKTEEFKEHVDHKNSKKVILELWDKTTGELNEYFPKIKEEDFHKAIKSFGQYEGTVQSSIFYFIDNEIHHRGQGFVYLRSLNIEPPFFWERDK</sequence>
<dbReference type="EMBL" id="JAPMUA010000005">
    <property type="protein sequence ID" value="MDG3587098.1"/>
    <property type="molecule type" value="Genomic_DNA"/>
</dbReference>
<dbReference type="InterPro" id="IPR007837">
    <property type="entry name" value="DinB"/>
</dbReference>
<dbReference type="Proteomes" id="UP001153642">
    <property type="component" value="Unassembled WGS sequence"/>
</dbReference>
<evidence type="ECO:0000313" key="4">
    <source>
        <dbReference type="Proteomes" id="UP001153642"/>
    </source>
</evidence>